<name>A0AB39DC42_9BURK</name>
<reference evidence="2" key="1">
    <citation type="submission" date="2024-05" db="EMBL/GenBank/DDBJ databases">
        <authorList>
            <person name="Luo Y.-C."/>
            <person name="Nicholds J."/>
            <person name="Mortimer T."/>
            <person name="Maboni G."/>
        </authorList>
    </citation>
    <scope>NUCLEOTIDE SEQUENCE</scope>
    <source>
        <strain evidence="2">151108</strain>
    </source>
</reference>
<proteinExistence type="predicted"/>
<dbReference type="AlphaFoldDB" id="A0AB39DC42"/>
<evidence type="ECO:0000256" key="1">
    <source>
        <dbReference type="SAM" id="Phobius"/>
    </source>
</evidence>
<gene>
    <name evidence="2" type="ORF">ABRZ09_06640</name>
</gene>
<dbReference type="EMBL" id="CP158255">
    <property type="protein sequence ID" value="XDJ51510.1"/>
    <property type="molecule type" value="Genomic_DNA"/>
</dbReference>
<evidence type="ECO:0000313" key="2">
    <source>
        <dbReference type="EMBL" id="XDJ51510.1"/>
    </source>
</evidence>
<dbReference type="Pfam" id="PF10734">
    <property type="entry name" value="DUF2523"/>
    <property type="match status" value="1"/>
</dbReference>
<protein>
    <submittedName>
        <fullName evidence="2">DUF2523 family protein</fullName>
    </submittedName>
</protein>
<dbReference type="RefSeq" id="WP_368647544.1">
    <property type="nucleotide sequence ID" value="NZ_CP158255.1"/>
</dbReference>
<accession>A0AB39DC42</accession>
<keyword evidence="1" id="KW-0812">Transmembrane</keyword>
<feature type="transmembrane region" description="Helical" evidence="1">
    <location>
        <begin position="64"/>
        <end position="83"/>
    </location>
</feature>
<keyword evidence="1" id="KW-0472">Membrane</keyword>
<sequence length="95" mass="10578">MFGILVSAFNVVLGFVFRSIIAKFFLFFGLYFVTSEFVPVLLGLLPGTGGLNSAFQAVPSSVAYFLRMFMFPQGLSMVFAAYVTRFMIRRIPLIG</sequence>
<keyword evidence="1" id="KW-1133">Transmembrane helix</keyword>
<dbReference type="InterPro" id="IPR019670">
    <property type="entry name" value="DUF2523"/>
</dbReference>
<organism evidence="2">
    <name type="scientific">Castellaniella ginsengisoli</name>
    <dbReference type="NCBI Taxonomy" id="546114"/>
    <lineage>
        <taxon>Bacteria</taxon>
        <taxon>Pseudomonadati</taxon>
        <taxon>Pseudomonadota</taxon>
        <taxon>Betaproteobacteria</taxon>
        <taxon>Burkholderiales</taxon>
        <taxon>Alcaligenaceae</taxon>
        <taxon>Castellaniella</taxon>
    </lineage>
</organism>